<evidence type="ECO:0000259" key="2">
    <source>
        <dbReference type="Pfam" id="PF01433"/>
    </source>
</evidence>
<dbReference type="InterPro" id="IPR027268">
    <property type="entry name" value="Peptidase_M4/M1_CTD_sf"/>
</dbReference>
<accession>A0ABS3CE24</accession>
<feature type="transmembrane region" description="Helical" evidence="1">
    <location>
        <begin position="206"/>
        <end position="229"/>
    </location>
</feature>
<feature type="transmembrane region" description="Helical" evidence="1">
    <location>
        <begin position="534"/>
        <end position="556"/>
    </location>
</feature>
<keyword evidence="4" id="KW-1185">Reference proteome</keyword>
<feature type="transmembrane region" description="Helical" evidence="1">
    <location>
        <begin position="113"/>
        <end position="132"/>
    </location>
</feature>
<keyword evidence="1" id="KW-0472">Membrane</keyword>
<comment type="caution">
    <text evidence="3">The sequence shown here is derived from an EMBL/GenBank/DDBJ whole genome shotgun (WGS) entry which is preliminary data.</text>
</comment>
<keyword evidence="1" id="KW-0812">Transmembrane</keyword>
<dbReference type="RefSeq" id="WP_206586009.1">
    <property type="nucleotide sequence ID" value="NZ_JAFKCU010000002.1"/>
</dbReference>
<dbReference type="Gene3D" id="1.10.390.10">
    <property type="entry name" value="Neutral Protease Domain 2"/>
    <property type="match status" value="1"/>
</dbReference>
<feature type="transmembrane region" description="Helical" evidence="1">
    <location>
        <begin position="20"/>
        <end position="42"/>
    </location>
</feature>
<dbReference type="Proteomes" id="UP000664480">
    <property type="component" value="Unassembled WGS sequence"/>
</dbReference>
<evidence type="ECO:0000313" key="4">
    <source>
        <dbReference type="Proteomes" id="UP000664480"/>
    </source>
</evidence>
<evidence type="ECO:0000256" key="1">
    <source>
        <dbReference type="SAM" id="Phobius"/>
    </source>
</evidence>
<feature type="transmembrane region" description="Helical" evidence="1">
    <location>
        <begin position="381"/>
        <end position="404"/>
    </location>
</feature>
<feature type="transmembrane region" description="Helical" evidence="1">
    <location>
        <begin position="410"/>
        <end position="437"/>
    </location>
</feature>
<dbReference type="PANTHER" id="PTHR45726">
    <property type="entry name" value="LEUKOTRIENE A-4 HYDROLASE"/>
    <property type="match status" value="1"/>
</dbReference>
<dbReference type="SUPFAM" id="SSF55486">
    <property type="entry name" value="Metalloproteases ('zincins'), catalytic domain"/>
    <property type="match status" value="1"/>
</dbReference>
<organism evidence="3 4">
    <name type="scientific">Algoriphagus pacificus</name>
    <dbReference type="NCBI Taxonomy" id="2811234"/>
    <lineage>
        <taxon>Bacteria</taxon>
        <taxon>Pseudomonadati</taxon>
        <taxon>Bacteroidota</taxon>
        <taxon>Cytophagia</taxon>
        <taxon>Cytophagales</taxon>
        <taxon>Cyclobacteriaceae</taxon>
        <taxon>Algoriphagus</taxon>
    </lineage>
</organism>
<dbReference type="PANTHER" id="PTHR45726:SF3">
    <property type="entry name" value="LEUKOTRIENE A-4 HYDROLASE"/>
    <property type="match status" value="1"/>
</dbReference>
<feature type="transmembrane region" description="Helical" evidence="1">
    <location>
        <begin position="287"/>
        <end position="306"/>
    </location>
</feature>
<proteinExistence type="predicted"/>
<reference evidence="3 4" key="1">
    <citation type="submission" date="2021-03" db="EMBL/GenBank/DDBJ databases">
        <title>novel species isolated from a fishpond in China.</title>
        <authorList>
            <person name="Lu H."/>
            <person name="Cai Z."/>
        </authorList>
    </citation>
    <scope>NUCLEOTIDE SEQUENCE [LARGE SCALE GENOMIC DNA]</scope>
    <source>
        <strain evidence="3 4">YJ13C</strain>
    </source>
</reference>
<protein>
    <recommendedName>
        <fullName evidence="2">Peptidase M1 membrane alanine aminopeptidase domain-containing protein</fullName>
    </recommendedName>
</protein>
<feature type="transmembrane region" description="Helical" evidence="1">
    <location>
        <begin position="139"/>
        <end position="159"/>
    </location>
</feature>
<gene>
    <name evidence="3" type="ORF">J0A69_07815</name>
</gene>
<keyword evidence="1" id="KW-1133">Transmembrane helix</keyword>
<feature type="transmembrane region" description="Helical" evidence="1">
    <location>
        <begin position="493"/>
        <end position="513"/>
    </location>
</feature>
<dbReference type="Pfam" id="PF01433">
    <property type="entry name" value="Peptidase_M1"/>
    <property type="match status" value="1"/>
</dbReference>
<name>A0ABS3CE24_9BACT</name>
<feature type="transmembrane region" description="Helical" evidence="1">
    <location>
        <begin position="71"/>
        <end position="93"/>
    </location>
</feature>
<evidence type="ECO:0000313" key="3">
    <source>
        <dbReference type="EMBL" id="MBN7815328.1"/>
    </source>
</evidence>
<feature type="transmembrane region" description="Helical" evidence="1">
    <location>
        <begin position="449"/>
        <end position="473"/>
    </location>
</feature>
<feature type="transmembrane region" description="Helical" evidence="1">
    <location>
        <begin position="338"/>
        <end position="355"/>
    </location>
</feature>
<dbReference type="InterPro" id="IPR014782">
    <property type="entry name" value="Peptidase_M1_dom"/>
</dbReference>
<dbReference type="InterPro" id="IPR034015">
    <property type="entry name" value="M1_LTA4H"/>
</dbReference>
<feature type="domain" description="Peptidase M1 membrane alanine aminopeptidase" evidence="2">
    <location>
        <begin position="823"/>
        <end position="1023"/>
    </location>
</feature>
<sequence>MGTQGAIPAGVNFNSEYVLFFKMGLLSLGSVFSIMFFVVTAIQRDTKYGMEPLIFSTSLNKSQFFWSRFTGAWLVGILVILMALPGFYAGLYFSDLDPNRITSFHWDDTFSVAWKLLIPSVSICTVLLYSVCLLTKNSLATYAMAVFIYALYFISAIFLNSPLLANAAPVSSESLFLAALADPFGLSAFFEQSNLWTPFQKNHEHISFISLLGLNRLIWFVICALLLAISYRKFSFRTSSHKPRKTKLLLPFEEAIPSTLAKPKSVSISLRKVFPILNSLIRMDLKFIFQSIPFWTVMGAWIVLAVTEIYSKIYSGGAYDETYFPASQILLEQVQQPLYLFGILLLVFFCGELSWRAKSEKFHEIIGATPSSNASFFLSKLATLVILMLLLIGATIIICLGFQLQQTYLSLYSIAIFSLLVYPGIPLLFYASIFLLIQDFFKHNYLGMGFSAIAFALFSGPLGTAIGLNHPLWRIGVLPPLNYSQQAGWEMNSPGFLLLAILWTLLVLAAIFFRAKHWTGGITRIRLSFSWNKSTIAGTLSLLGFILLSGFCFYQINIIEGYQTVDQILDQKEAYELKYKQFEKEAVLTYSSLQLKIDLFPSKGTYQAQVKGKLKNNSDVAISKMLLTEKEKLKNLWIEQTSKLAKNDLLDVYEIEFENPVLPQEEVSFSFEVKTTPALFKKDPAIIQNGSYLNLRDFAPYFGYSERKEISNNQERKKRDLPLKPDKFSRLDHEEFQEVNLMKVDFEAEISTEADQMAFTSGELLEQSTDGNRTWFHYKSSEKILPSIAIFSGIYQKDILLSNSVQLEVYSHLSHQFDSKSTLETMNQSLQILSETFGSYPFKKLRIVEIPSHWGFGGFAHPGMISMVEDNYFLVKPEDINQFDLQRKRVIHEVAHQWFGHLLAPRNIPGASFFVEGLAKYSEAMVMEKTIGKSAIWQVTDNSNRNYFYGRAFANEAEPPLSKMRGQGYLSYGKSVQSLLAIEELIGSEKLNSTIQKLVDESMKSSLPSIGFQDFLDDLKAKCDSTGRKLIQDWFEKVIHYDIKIETVKINPLPDGDFEIKLIYEAKKLETLTDGSLREIEMNEPITVSLLQNHPRKIHSDEELIQSELLQIKDGRQELVLHSKVKPTWIAIDPWGTRPDQNREDNFAKID</sequence>
<dbReference type="EMBL" id="JAFKCU010000002">
    <property type="protein sequence ID" value="MBN7815328.1"/>
    <property type="molecule type" value="Genomic_DNA"/>
</dbReference>